<dbReference type="InterPro" id="IPR046741">
    <property type="entry name" value="DUF6791"/>
</dbReference>
<protein>
    <submittedName>
        <fullName evidence="3">UBA/THIF-type NAD/FAD binding protein</fullName>
    </submittedName>
</protein>
<evidence type="ECO:0000313" key="3">
    <source>
        <dbReference type="EMBL" id="ABQ06074.1"/>
    </source>
</evidence>
<dbReference type="OrthoDB" id="8773615at2"/>
<accession>A5FFE7</accession>
<feature type="domain" description="THIF-type NAD/FAD binding fold" evidence="1">
    <location>
        <begin position="174"/>
        <end position="299"/>
    </location>
</feature>
<dbReference type="GO" id="GO:0008641">
    <property type="term" value="F:ubiquitin-like modifier activating enzyme activity"/>
    <property type="evidence" value="ECO:0007669"/>
    <property type="project" value="InterPro"/>
</dbReference>
<dbReference type="AlphaFoldDB" id="A5FFE7"/>
<reference evidence="3 4" key="1">
    <citation type="journal article" date="2009" name="Appl. Environ. Microbiol.">
        <title>Novel features of the polysaccharide-digesting gliding bacterium Flavobacterium johnsoniae as revealed by genome sequence analysis.</title>
        <authorList>
            <person name="McBride M.J."/>
            <person name="Xie G."/>
            <person name="Martens E.C."/>
            <person name="Lapidus A."/>
            <person name="Henrissat B."/>
            <person name="Rhodes R.G."/>
            <person name="Goltsman E."/>
            <person name="Wang W."/>
            <person name="Xu J."/>
            <person name="Hunnicutt D.W."/>
            <person name="Staroscik A.M."/>
            <person name="Hoover T.R."/>
            <person name="Cheng Y.Q."/>
            <person name="Stein J.L."/>
        </authorList>
    </citation>
    <scope>NUCLEOTIDE SEQUENCE [LARGE SCALE GENOMIC DNA]</scope>
    <source>
        <strain evidence="4">ATCC 17061 / DSM 2064 / JCM 8514 / BCRC 14874 / CCUG 350202 / NBRC 14942 / NCIMB 11054 / UW101</strain>
    </source>
</reference>
<proteinExistence type="predicted"/>
<name>A5FFE7_FLAJ1</name>
<dbReference type="NCBIfam" id="NF004805">
    <property type="entry name" value="PRK06153.1-4"/>
    <property type="match status" value="1"/>
</dbReference>
<dbReference type="STRING" id="376686.Fjoh_3056"/>
<dbReference type="HOGENOM" id="CLU_058815_0_0_10"/>
<gene>
    <name evidence="3" type="ordered locus">Fjoh_3056</name>
</gene>
<keyword evidence="4" id="KW-1185">Reference proteome</keyword>
<dbReference type="InterPro" id="IPR035985">
    <property type="entry name" value="Ubiquitin-activating_enz"/>
</dbReference>
<dbReference type="EMBL" id="CP000685">
    <property type="protein sequence ID" value="ABQ06074.1"/>
    <property type="molecule type" value="Genomic_DNA"/>
</dbReference>
<sequence length="392" mass="43699">MSQQLISHSVDLKRLRDEGYEIEVNGGFLLVHHIPYLNDKREHLLGILVSTLTLKNNETTGVPDNHVIYFIGENPCNEDGSLITAIQHSNVDATLRDGITVNRSFSNKPAAGYPNYYEKVKRYADIISAPAKFLNPSLTEKTFKVITDHDNQGVFHYLDTNSSRANIDMLNNTFSNQKIAIIGLGGTGAYILDLVAKTPVAEVHIYDGDSFDQHNAFRSPGASSIEDLRANLKKAEFYGTTYSKMHRRIISHPYYVRKDIYSELDNMSYVFICVDKNSVRKSISDYLASKGISFIDVGLGVNVVGNKLMGAVRVTSATAEKSDHLPDRIFSEDNDNNDYVTNIQIADLNCLNAALAVIKWKKLSGFYVDLEGEHHSSYSIGVSKIFNEDATV</sequence>
<dbReference type="Gene3D" id="3.40.50.720">
    <property type="entry name" value="NAD(P)-binding Rossmann-like Domain"/>
    <property type="match status" value="1"/>
</dbReference>
<dbReference type="KEGG" id="fjo:Fjoh_3056"/>
<feature type="domain" description="DUF6791" evidence="2">
    <location>
        <begin position="11"/>
        <end position="160"/>
    </location>
</feature>
<dbReference type="Pfam" id="PF00899">
    <property type="entry name" value="ThiF"/>
    <property type="match status" value="1"/>
</dbReference>
<evidence type="ECO:0000313" key="4">
    <source>
        <dbReference type="Proteomes" id="UP000006694"/>
    </source>
</evidence>
<dbReference type="NCBIfam" id="NF004804">
    <property type="entry name" value="PRK06153.1-3"/>
    <property type="match status" value="1"/>
</dbReference>
<dbReference type="Pfam" id="PF20590">
    <property type="entry name" value="DUF6791"/>
    <property type="match status" value="1"/>
</dbReference>
<evidence type="ECO:0000259" key="1">
    <source>
        <dbReference type="Pfam" id="PF00899"/>
    </source>
</evidence>
<dbReference type="GeneID" id="31765969"/>
<dbReference type="eggNOG" id="COG0476">
    <property type="taxonomic scope" value="Bacteria"/>
</dbReference>
<dbReference type="InterPro" id="IPR000594">
    <property type="entry name" value="ThiF_NAD_FAD-bd"/>
</dbReference>
<dbReference type="SUPFAM" id="SSF69572">
    <property type="entry name" value="Activating enzymes of the ubiquitin-like proteins"/>
    <property type="match status" value="1"/>
</dbReference>
<dbReference type="Proteomes" id="UP000006694">
    <property type="component" value="Chromosome"/>
</dbReference>
<dbReference type="CDD" id="cd01483">
    <property type="entry name" value="E1_enzyme_family"/>
    <property type="match status" value="1"/>
</dbReference>
<evidence type="ECO:0000259" key="2">
    <source>
        <dbReference type="Pfam" id="PF20590"/>
    </source>
</evidence>
<organism evidence="3 4">
    <name type="scientific">Flavobacterium johnsoniae (strain ATCC 17061 / DSM 2064 / JCM 8514 / BCRC 14874 / CCUG 350202 / NBRC 14942 / NCIMB 11054 / UW101)</name>
    <name type="common">Cytophaga johnsonae</name>
    <dbReference type="NCBI Taxonomy" id="376686"/>
    <lineage>
        <taxon>Bacteria</taxon>
        <taxon>Pseudomonadati</taxon>
        <taxon>Bacteroidota</taxon>
        <taxon>Flavobacteriia</taxon>
        <taxon>Flavobacteriales</taxon>
        <taxon>Flavobacteriaceae</taxon>
        <taxon>Flavobacterium</taxon>
    </lineage>
</organism>
<dbReference type="RefSeq" id="WP_008463774.1">
    <property type="nucleotide sequence ID" value="NC_009441.1"/>
</dbReference>